<evidence type="ECO:0000313" key="3">
    <source>
        <dbReference type="EMBL" id="STD54203.1"/>
    </source>
</evidence>
<evidence type="ECO:0000259" key="2">
    <source>
        <dbReference type="Pfam" id="PF10988"/>
    </source>
</evidence>
<dbReference type="STRING" id="343874.GCA_000805695_00813"/>
<proteinExistence type="predicted"/>
<gene>
    <name evidence="3" type="ORF">NCTC13456_00891</name>
</gene>
<dbReference type="InterPro" id="IPR021255">
    <property type="entry name" value="DUF2807"/>
</dbReference>
<evidence type="ECO:0000256" key="1">
    <source>
        <dbReference type="SAM" id="SignalP"/>
    </source>
</evidence>
<dbReference type="EMBL" id="UFXS01000001">
    <property type="protein sequence ID" value="STD54203.1"/>
    <property type="molecule type" value="Genomic_DNA"/>
</dbReference>
<organism evidence="3 4">
    <name type="scientific">Empedobacter falsenii</name>
    <dbReference type="NCBI Taxonomy" id="343874"/>
    <lineage>
        <taxon>Bacteria</taxon>
        <taxon>Pseudomonadati</taxon>
        <taxon>Bacteroidota</taxon>
        <taxon>Flavobacteriia</taxon>
        <taxon>Flavobacteriales</taxon>
        <taxon>Weeksellaceae</taxon>
        <taxon>Empedobacter</taxon>
    </lineage>
</organism>
<protein>
    <submittedName>
        <fullName evidence="3">Protein of uncharacterized function (DUF2807)</fullName>
    </submittedName>
</protein>
<accession>A0A376G3X7</accession>
<feature type="chain" id="PRO_5016995129" evidence="1">
    <location>
        <begin position="22"/>
        <end position="236"/>
    </location>
</feature>
<dbReference type="Proteomes" id="UP000254737">
    <property type="component" value="Unassembled WGS sequence"/>
</dbReference>
<feature type="signal peptide" evidence="1">
    <location>
        <begin position="1"/>
        <end position="21"/>
    </location>
</feature>
<dbReference type="RefSeq" id="WP_114998997.1">
    <property type="nucleotide sequence ID" value="NZ_UFXS01000001.1"/>
</dbReference>
<dbReference type="Pfam" id="PF10988">
    <property type="entry name" value="DUF2807"/>
    <property type="match status" value="1"/>
</dbReference>
<name>A0A376G3X7_9FLAO</name>
<evidence type="ECO:0000313" key="4">
    <source>
        <dbReference type="Proteomes" id="UP000254737"/>
    </source>
</evidence>
<dbReference type="AlphaFoldDB" id="A0A376G3X7"/>
<dbReference type="Gene3D" id="2.160.20.120">
    <property type="match status" value="1"/>
</dbReference>
<dbReference type="PROSITE" id="PS51257">
    <property type="entry name" value="PROKAR_LIPOPROTEIN"/>
    <property type="match status" value="1"/>
</dbReference>
<feature type="domain" description="Putative auto-transporter adhesin head GIN" evidence="2">
    <location>
        <begin position="41"/>
        <end position="219"/>
    </location>
</feature>
<reference evidence="3 4" key="1">
    <citation type="submission" date="2018-06" db="EMBL/GenBank/DDBJ databases">
        <authorList>
            <consortium name="Pathogen Informatics"/>
            <person name="Doyle S."/>
        </authorList>
    </citation>
    <scope>NUCLEOTIDE SEQUENCE [LARGE SCALE GENOMIC DNA]</scope>
    <source>
        <strain evidence="3 4">NCTC13456</strain>
    </source>
</reference>
<keyword evidence="1" id="KW-0732">Signal</keyword>
<sequence length="236" mass="25836">MKKIFLLGFLGLVATSCSSSIDGEGAATAQKEYTADNIKDLSVSCNCNVILVPGNKSGVKVESHQNIIDNLEVEAKNNAVTIKEKSNVDHYSAYDLYVYVTRDLEKIDANKQTSLTTSGTLNVDELTISAKDQARINQTFLITNNFDLKADDQSNIMLEGTAGTMKVKAYGEAQLNLFKYEVNEANFTTDDNALLDINARQTLYGSAKGNSIVNFMGDPNKDTKIADRAQVLKNKK</sequence>